<accession>A0AC35EVV9</accession>
<dbReference type="WBParaSite" id="PS1159_v2.g11189.t1">
    <property type="protein sequence ID" value="PS1159_v2.g11189.t1"/>
    <property type="gene ID" value="PS1159_v2.g11189"/>
</dbReference>
<evidence type="ECO:0000313" key="1">
    <source>
        <dbReference type="Proteomes" id="UP000887580"/>
    </source>
</evidence>
<sequence length="63" mass="7319">NPLLIVNYLFYDYTEWKVDDKPFDFSKNTLKVWILDEFDVSPDCKKAGHDELVGTDPNPDVVV</sequence>
<organism evidence="1 2">
    <name type="scientific">Panagrolaimus sp. PS1159</name>
    <dbReference type="NCBI Taxonomy" id="55785"/>
    <lineage>
        <taxon>Eukaryota</taxon>
        <taxon>Metazoa</taxon>
        <taxon>Ecdysozoa</taxon>
        <taxon>Nematoda</taxon>
        <taxon>Chromadorea</taxon>
        <taxon>Rhabditida</taxon>
        <taxon>Tylenchina</taxon>
        <taxon>Panagrolaimomorpha</taxon>
        <taxon>Panagrolaimoidea</taxon>
        <taxon>Panagrolaimidae</taxon>
        <taxon>Panagrolaimus</taxon>
    </lineage>
</organism>
<name>A0AC35EVV9_9BILA</name>
<protein>
    <submittedName>
        <fullName evidence="2">Uncharacterized protein</fullName>
    </submittedName>
</protein>
<reference evidence="2" key="1">
    <citation type="submission" date="2022-11" db="UniProtKB">
        <authorList>
            <consortium name="WormBaseParasite"/>
        </authorList>
    </citation>
    <scope>IDENTIFICATION</scope>
</reference>
<proteinExistence type="predicted"/>
<evidence type="ECO:0000313" key="2">
    <source>
        <dbReference type="WBParaSite" id="PS1159_v2.g11189.t1"/>
    </source>
</evidence>
<dbReference type="Proteomes" id="UP000887580">
    <property type="component" value="Unplaced"/>
</dbReference>